<comment type="caution">
    <text evidence="5">The sequence shown here is derived from an EMBL/GenBank/DDBJ whole genome shotgun (WGS) entry which is preliminary data.</text>
</comment>
<evidence type="ECO:0000256" key="1">
    <source>
        <dbReference type="ARBA" id="ARBA00004173"/>
    </source>
</evidence>
<proteinExistence type="inferred from homology"/>
<evidence type="ECO:0000256" key="4">
    <source>
        <dbReference type="ARBA" id="ARBA00022898"/>
    </source>
</evidence>
<dbReference type="GO" id="GO:0004015">
    <property type="term" value="F:adenosylmethionine-8-amino-7-oxononanoate transaminase activity"/>
    <property type="evidence" value="ECO:0007669"/>
    <property type="project" value="EnsemblPlants"/>
</dbReference>
<dbReference type="GO" id="GO:0030170">
    <property type="term" value="F:pyridoxal phosphate binding"/>
    <property type="evidence" value="ECO:0007669"/>
    <property type="project" value="InterPro"/>
</dbReference>
<dbReference type="CDD" id="cd03109">
    <property type="entry name" value="DTBS"/>
    <property type="match status" value="1"/>
</dbReference>
<evidence type="ECO:0000313" key="6">
    <source>
        <dbReference type="Proteomes" id="UP001058974"/>
    </source>
</evidence>
<dbReference type="Proteomes" id="UP001058974">
    <property type="component" value="Chromosome 4"/>
</dbReference>
<dbReference type="Gramene" id="Psat04G0039900-T1">
    <property type="protein sequence ID" value="KAI5414926.1"/>
    <property type="gene ID" value="KIW84_040399"/>
</dbReference>
<keyword evidence="3" id="KW-0808">Transferase</keyword>
<dbReference type="Pfam" id="PF13500">
    <property type="entry name" value="AAA_26"/>
    <property type="match status" value="2"/>
</dbReference>
<evidence type="ECO:0000313" key="5">
    <source>
        <dbReference type="EMBL" id="KAI5414926.1"/>
    </source>
</evidence>
<dbReference type="Gene3D" id="3.90.1150.10">
    <property type="entry name" value="Aspartate Aminotransferase, domain 1"/>
    <property type="match status" value="1"/>
</dbReference>
<dbReference type="InterPro" id="IPR027417">
    <property type="entry name" value="P-loop_NTPase"/>
</dbReference>
<gene>
    <name evidence="5" type="ORF">KIW84_040399</name>
</gene>
<name>A0A9D4X5Y5_PEA</name>
<dbReference type="InterPro" id="IPR015421">
    <property type="entry name" value="PyrdxlP-dep_Trfase_major"/>
</dbReference>
<dbReference type="InterPro" id="IPR005814">
    <property type="entry name" value="Aminotrans_3"/>
</dbReference>
<dbReference type="SUPFAM" id="SSF52540">
    <property type="entry name" value="P-loop containing nucleoside triphosphate hydrolases"/>
    <property type="match status" value="1"/>
</dbReference>
<dbReference type="GO" id="GO:0000287">
    <property type="term" value="F:magnesium ion binding"/>
    <property type="evidence" value="ECO:0007669"/>
    <property type="project" value="InterPro"/>
</dbReference>
<dbReference type="InterPro" id="IPR015422">
    <property type="entry name" value="PyrdxlP-dep_Trfase_small"/>
</dbReference>
<dbReference type="PANTHER" id="PTHR42684">
    <property type="entry name" value="ADENOSYLMETHIONINE-8-AMINO-7-OXONONANOATE AMINOTRANSFERASE"/>
    <property type="match status" value="1"/>
</dbReference>
<dbReference type="EMBL" id="JAMSHJ010000004">
    <property type="protein sequence ID" value="KAI5414926.1"/>
    <property type="molecule type" value="Genomic_DNA"/>
</dbReference>
<dbReference type="PANTHER" id="PTHR42684:SF3">
    <property type="entry name" value="ADENOSYLMETHIONINE-8-AMINO-7-OXONONANOATE AMINOTRANSFERASE"/>
    <property type="match status" value="1"/>
</dbReference>
<dbReference type="InterPro" id="IPR049704">
    <property type="entry name" value="Aminotrans_3_PPA_site"/>
</dbReference>
<dbReference type="Pfam" id="PF00202">
    <property type="entry name" value="Aminotran_3"/>
    <property type="match status" value="2"/>
</dbReference>
<dbReference type="InterPro" id="IPR004472">
    <property type="entry name" value="DTB_synth_BioD"/>
</dbReference>
<sequence>SFFPSSSLRLSKYGNTNSNYLLSYTVTPNLFPFAMYRFPAVLHRRKLSSTTTIPLELPLSHPIYTIWGSNTDVGKTLVSAGIAASYLLSSTSPVKFHYLKPLQTGFPSDSDSRFVFNKLRHLRNRKTHISLSASNLVLNVSPAVNDSAKEIDRFQSEEGSTSSELICKTLYAWDEAVSPHLAAEREGFVVEDSAVLETLQLCFREVVESGVDKERSEVLCIVETAGGVASPGSSGSLQCDLYRPFRIPAVLVGDGRLGGISGTISAYESLTLRGYDVVAIIFEDHGLLNEGPLLSYVRNKVPVLVLPTVPKDPSNDLMEWFEGSQHVFSNLKEIMLSAYLERIKKLHEMPSKARDIIWWPFTQHKLVPDGGVTVIDSRCGENFSVFKDKKTEVIAPLFDACASWWTQGPDAILQAELAREMGYTAARFGHVMFPENVHEPALNCAELLLQGVGKGWASRVFFSDNGSTAIEIALKMAFRKFSLEHGLIPDCHEDATDEKSTELMVLALQRSYHGDTLGAMEAQAPSSYTGFLQQPWYTGRGLFLSPPSVSMYNNKWNISIPEDFQSENLKHESIIFASRDEIFHKRRDDSELAPVYSSYISKVLSEFRGSSKIAALIIEPVIQGSGGMHMVDPLFQRILVNECRSRKIPVIFDEVFTGFWRLGVETAVDLIHCEPDIACFGKLMTGGMIPLAATLATDAVFDSFISDSKLKALLHGHSYSAHAMGCMAAVKSIQWFKDPLSNPNIASEGRLLRELWNDELVLKISSHSAVQRVVVLGTLFALELKAEGTNAGYASLYARPLLQKLREDGVYMRPLGNVIYILSGPCTSPEICNQLLVKLYERLEEFDGCKN</sequence>
<dbReference type="FunFam" id="3.40.640.10:FF:000088">
    <property type="entry name" value="Bifunctional dethiobiotin synthetase/7,8-diamino-pelargonic acid aminotransferase"/>
    <property type="match status" value="1"/>
</dbReference>
<keyword evidence="6" id="KW-1185">Reference proteome</keyword>
<reference evidence="5 6" key="1">
    <citation type="journal article" date="2022" name="Nat. Genet.">
        <title>Improved pea reference genome and pan-genome highlight genomic features and evolutionary characteristics.</title>
        <authorList>
            <person name="Yang T."/>
            <person name="Liu R."/>
            <person name="Luo Y."/>
            <person name="Hu S."/>
            <person name="Wang D."/>
            <person name="Wang C."/>
            <person name="Pandey M.K."/>
            <person name="Ge S."/>
            <person name="Xu Q."/>
            <person name="Li N."/>
            <person name="Li G."/>
            <person name="Huang Y."/>
            <person name="Saxena R.K."/>
            <person name="Ji Y."/>
            <person name="Li M."/>
            <person name="Yan X."/>
            <person name="He Y."/>
            <person name="Liu Y."/>
            <person name="Wang X."/>
            <person name="Xiang C."/>
            <person name="Varshney R.K."/>
            <person name="Ding H."/>
            <person name="Gao S."/>
            <person name="Zong X."/>
        </authorList>
    </citation>
    <scope>NUCLEOTIDE SEQUENCE [LARGE SCALE GENOMIC DNA]</scope>
    <source>
        <strain evidence="5 6">cv. Zhongwan 6</strain>
    </source>
</reference>
<dbReference type="GO" id="GO:0004141">
    <property type="term" value="F:dethiobiotin synthase activity"/>
    <property type="evidence" value="ECO:0007669"/>
    <property type="project" value="EnsemblPlants"/>
</dbReference>
<evidence type="ECO:0000256" key="2">
    <source>
        <dbReference type="ARBA" id="ARBA00022576"/>
    </source>
</evidence>
<dbReference type="SUPFAM" id="SSF53383">
    <property type="entry name" value="PLP-dependent transferases"/>
    <property type="match status" value="1"/>
</dbReference>
<dbReference type="GO" id="GO:0005524">
    <property type="term" value="F:ATP binding"/>
    <property type="evidence" value="ECO:0007669"/>
    <property type="project" value="InterPro"/>
</dbReference>
<accession>A0A9D4X5Y5</accession>
<protein>
    <submittedName>
        <fullName evidence="5">Uncharacterized protein</fullName>
    </submittedName>
</protein>
<dbReference type="Gene3D" id="3.40.50.300">
    <property type="entry name" value="P-loop containing nucleotide triphosphate hydrolases"/>
    <property type="match status" value="1"/>
</dbReference>
<dbReference type="GO" id="GO:0042803">
    <property type="term" value="F:protein homodimerization activity"/>
    <property type="evidence" value="ECO:0007669"/>
    <property type="project" value="EnsemblPlants"/>
</dbReference>
<dbReference type="AlphaFoldDB" id="A0A9D4X5Y5"/>
<dbReference type="GO" id="GO:0005759">
    <property type="term" value="C:mitochondrial matrix"/>
    <property type="evidence" value="ECO:0007669"/>
    <property type="project" value="EnsemblPlants"/>
</dbReference>
<dbReference type="InterPro" id="IPR015424">
    <property type="entry name" value="PyrdxlP-dep_Trfase"/>
</dbReference>
<evidence type="ECO:0000256" key="3">
    <source>
        <dbReference type="ARBA" id="ARBA00022679"/>
    </source>
</evidence>
<keyword evidence="2" id="KW-0032">Aminotransferase</keyword>
<comment type="subcellular location">
    <subcellularLocation>
        <location evidence="1">Mitochondrion</location>
    </subcellularLocation>
</comment>
<dbReference type="GO" id="GO:0009102">
    <property type="term" value="P:biotin biosynthetic process"/>
    <property type="evidence" value="ECO:0007669"/>
    <property type="project" value="EnsemblPlants"/>
</dbReference>
<dbReference type="PROSITE" id="PS00600">
    <property type="entry name" value="AA_TRANSFER_CLASS_3"/>
    <property type="match status" value="1"/>
</dbReference>
<organism evidence="5 6">
    <name type="scientific">Pisum sativum</name>
    <name type="common">Garden pea</name>
    <name type="synonym">Lathyrus oleraceus</name>
    <dbReference type="NCBI Taxonomy" id="3888"/>
    <lineage>
        <taxon>Eukaryota</taxon>
        <taxon>Viridiplantae</taxon>
        <taxon>Streptophyta</taxon>
        <taxon>Embryophyta</taxon>
        <taxon>Tracheophyta</taxon>
        <taxon>Spermatophyta</taxon>
        <taxon>Magnoliopsida</taxon>
        <taxon>eudicotyledons</taxon>
        <taxon>Gunneridae</taxon>
        <taxon>Pentapetalae</taxon>
        <taxon>rosids</taxon>
        <taxon>fabids</taxon>
        <taxon>Fabales</taxon>
        <taxon>Fabaceae</taxon>
        <taxon>Papilionoideae</taxon>
        <taxon>50 kb inversion clade</taxon>
        <taxon>NPAAA clade</taxon>
        <taxon>Hologalegina</taxon>
        <taxon>IRL clade</taxon>
        <taxon>Fabeae</taxon>
        <taxon>Lathyrus</taxon>
    </lineage>
</organism>
<dbReference type="FunFam" id="3.90.1150.10:FF:000090">
    <property type="entry name" value="Bifunctional dethiobiotin synthetase/7,8-diamino-pelargonic acid aminotransferase, mitochondrial"/>
    <property type="match status" value="1"/>
</dbReference>
<dbReference type="Gene3D" id="3.40.640.10">
    <property type="entry name" value="Type I PLP-dependent aspartate aminotransferase-like (Major domain)"/>
    <property type="match status" value="1"/>
</dbReference>
<dbReference type="HAMAP" id="MF_00336">
    <property type="entry name" value="BioD"/>
    <property type="match status" value="1"/>
</dbReference>
<feature type="non-terminal residue" evidence="5">
    <location>
        <position position="1"/>
    </location>
</feature>
<keyword evidence="4" id="KW-0663">Pyridoxal phosphate</keyword>